<organism evidence="1 2">
    <name type="scientific">Prunus dulcis</name>
    <name type="common">Almond</name>
    <name type="synonym">Amygdalus dulcis</name>
    <dbReference type="NCBI Taxonomy" id="3755"/>
    <lineage>
        <taxon>Eukaryota</taxon>
        <taxon>Viridiplantae</taxon>
        <taxon>Streptophyta</taxon>
        <taxon>Embryophyta</taxon>
        <taxon>Tracheophyta</taxon>
        <taxon>Spermatophyta</taxon>
        <taxon>Magnoliopsida</taxon>
        <taxon>eudicotyledons</taxon>
        <taxon>Gunneridae</taxon>
        <taxon>Pentapetalae</taxon>
        <taxon>rosids</taxon>
        <taxon>fabids</taxon>
        <taxon>Rosales</taxon>
        <taxon>Rosaceae</taxon>
        <taxon>Amygdaloideae</taxon>
        <taxon>Amygdaleae</taxon>
        <taxon>Prunus</taxon>
    </lineage>
</organism>
<name>A0AAD4WNN4_PRUDU</name>
<sequence>MLPWAVEIGKEFGVPLVYLSAFCAPTCVFLTSLENISKANTDHDVLPSPESLTSPRDFGTFRSTIAHRKHEAVDMHAVFYELNDSDGPWDFSIRATAQDLLSWGGYWMEGHVDNYNDMKEIRRLLRQLTKRIICIEDRIPYRFQLDAKRSRINTKQLKILLGFSSIKGLNSRTNSFQLGV</sequence>
<reference evidence="1 2" key="1">
    <citation type="journal article" date="2022" name="G3 (Bethesda)">
        <title>Whole-genome sequence and methylome profiling of the almond [Prunus dulcis (Mill.) D.A. Webb] cultivar 'Nonpareil'.</title>
        <authorList>
            <person name="D'Amico-Willman K.M."/>
            <person name="Ouma W.Z."/>
            <person name="Meulia T."/>
            <person name="Sideli G.M."/>
            <person name="Gradziel T.M."/>
            <person name="Fresnedo-Ramirez J."/>
        </authorList>
    </citation>
    <scope>NUCLEOTIDE SEQUENCE [LARGE SCALE GENOMIC DNA]</scope>
    <source>
        <strain evidence="1">Clone GOH B32 T37-40</strain>
    </source>
</reference>
<accession>A0AAD4WNN4</accession>
<evidence type="ECO:0000313" key="2">
    <source>
        <dbReference type="Proteomes" id="UP001054821"/>
    </source>
</evidence>
<evidence type="ECO:0000313" key="1">
    <source>
        <dbReference type="EMBL" id="KAI5345672.1"/>
    </source>
</evidence>
<dbReference type="EMBL" id="JAJFAZ020000002">
    <property type="protein sequence ID" value="KAI5345672.1"/>
    <property type="molecule type" value="Genomic_DNA"/>
</dbReference>
<comment type="caution">
    <text evidence="1">The sequence shown here is derived from an EMBL/GenBank/DDBJ whole genome shotgun (WGS) entry which is preliminary data.</text>
</comment>
<keyword evidence="2" id="KW-1185">Reference proteome</keyword>
<dbReference type="Proteomes" id="UP001054821">
    <property type="component" value="Chromosome 2"/>
</dbReference>
<proteinExistence type="predicted"/>
<gene>
    <name evidence="1" type="ORF">L3X38_013549</name>
</gene>
<protein>
    <submittedName>
        <fullName evidence="1">Uncharacterized protein</fullName>
    </submittedName>
</protein>
<dbReference type="AlphaFoldDB" id="A0AAD4WNN4"/>